<evidence type="ECO:0000313" key="4">
    <source>
        <dbReference type="EMBL" id="MCC5599487.1"/>
    </source>
</evidence>
<dbReference type="InterPro" id="IPR010099">
    <property type="entry name" value="SDR39U1"/>
</dbReference>
<feature type="domain" description="NAD-dependent epimerase/dehydratase" evidence="2">
    <location>
        <begin position="3"/>
        <end position="244"/>
    </location>
</feature>
<name>A0ABS8I5K9_9NOSO</name>
<dbReference type="InterPro" id="IPR013549">
    <property type="entry name" value="DUF1731"/>
</dbReference>
<sequence>MKVAITGATGFVGSRLVQQLHAKGHQIVVLTRNTTFAQKVFPSEAFPNVEIVAYTPNASGSWQSVIASCNGVVNLAGEPIGEGRWTPERKQEILNSRKLGTQKIVEAIANANPKTAVATTGGTPATRCLPTVLINASAIGYYGTSETATFDETSTSGNDFLAQVCQAWEAEARKVQDAGVRLVILRFGIVLGNGGALGKMIPPFKLFAGGPIGSGRQWFSWIHVDDLVSLILQALTKPEIKGVYNGTAPNPVRMADLSQTLGQVMNRPSWLPVPGFAIEALLGDGAIVVLEGQQVFPKRTVETGFEYKYPNLQSALRQILT</sequence>
<reference evidence="4 5" key="1">
    <citation type="journal article" date="2021" name="Microorganisms">
        <title>Genome Evolution of Filamentous Cyanobacterium Nostoc Species: From Facultative Symbiosis to Free Living.</title>
        <authorList>
            <person name="Huo D."/>
            <person name="Li H."/>
            <person name="Cai F."/>
            <person name="Guo X."/>
            <person name="Qiao Z."/>
            <person name="Wang W."/>
            <person name="Yu G."/>
            <person name="Li R."/>
        </authorList>
    </citation>
    <scope>NUCLEOTIDE SEQUENCE [LARGE SCALE GENOMIC DNA]</scope>
    <source>
        <strain evidence="4 5">CHAB 5714</strain>
    </source>
</reference>
<feature type="domain" description="DUF1731" evidence="3">
    <location>
        <begin position="273"/>
        <end position="319"/>
    </location>
</feature>
<dbReference type="Pfam" id="PF08338">
    <property type="entry name" value="DUF1731"/>
    <property type="match status" value="1"/>
</dbReference>
<protein>
    <submittedName>
        <fullName evidence="4">TIGR01777 family oxidoreductase</fullName>
    </submittedName>
</protein>
<dbReference type="CDD" id="cd05242">
    <property type="entry name" value="SDR_a8"/>
    <property type="match status" value="1"/>
</dbReference>
<dbReference type="Proteomes" id="UP001199525">
    <property type="component" value="Unassembled WGS sequence"/>
</dbReference>
<evidence type="ECO:0000256" key="1">
    <source>
        <dbReference type="ARBA" id="ARBA00009353"/>
    </source>
</evidence>
<dbReference type="SUPFAM" id="SSF51735">
    <property type="entry name" value="NAD(P)-binding Rossmann-fold domains"/>
    <property type="match status" value="1"/>
</dbReference>
<dbReference type="PANTHER" id="PTHR11092:SF0">
    <property type="entry name" value="EPIMERASE FAMILY PROTEIN SDR39U1"/>
    <property type="match status" value="1"/>
</dbReference>
<accession>A0ABS8I5K9</accession>
<evidence type="ECO:0000259" key="2">
    <source>
        <dbReference type="Pfam" id="PF01370"/>
    </source>
</evidence>
<dbReference type="PANTHER" id="PTHR11092">
    <property type="entry name" value="SUGAR NUCLEOTIDE EPIMERASE RELATED"/>
    <property type="match status" value="1"/>
</dbReference>
<proteinExistence type="inferred from homology"/>
<dbReference type="NCBIfam" id="TIGR01777">
    <property type="entry name" value="yfcH"/>
    <property type="match status" value="1"/>
</dbReference>
<evidence type="ECO:0000259" key="3">
    <source>
        <dbReference type="Pfam" id="PF08338"/>
    </source>
</evidence>
<dbReference type="InterPro" id="IPR001509">
    <property type="entry name" value="Epimerase_deHydtase"/>
</dbReference>
<dbReference type="RefSeq" id="WP_229484342.1">
    <property type="nucleotide sequence ID" value="NZ_JAIVFQ010000010.1"/>
</dbReference>
<dbReference type="InterPro" id="IPR036291">
    <property type="entry name" value="NAD(P)-bd_dom_sf"/>
</dbReference>
<evidence type="ECO:0000313" key="5">
    <source>
        <dbReference type="Proteomes" id="UP001199525"/>
    </source>
</evidence>
<dbReference type="Pfam" id="PF01370">
    <property type="entry name" value="Epimerase"/>
    <property type="match status" value="1"/>
</dbReference>
<comment type="caution">
    <text evidence="4">The sequence shown here is derived from an EMBL/GenBank/DDBJ whole genome shotgun (WGS) entry which is preliminary data.</text>
</comment>
<dbReference type="EMBL" id="JAIVFQ010000010">
    <property type="protein sequence ID" value="MCC5599487.1"/>
    <property type="molecule type" value="Genomic_DNA"/>
</dbReference>
<keyword evidence="5" id="KW-1185">Reference proteome</keyword>
<comment type="similarity">
    <text evidence="1">Belongs to the NAD(P)-dependent epimerase/dehydratase family. SDR39U1 subfamily.</text>
</comment>
<gene>
    <name evidence="4" type="ORF">LC586_09700</name>
</gene>
<organism evidence="4 5">
    <name type="scientific">Nostoc favosum CHAB5714</name>
    <dbReference type="NCBI Taxonomy" id="2780399"/>
    <lineage>
        <taxon>Bacteria</taxon>
        <taxon>Bacillati</taxon>
        <taxon>Cyanobacteriota</taxon>
        <taxon>Cyanophyceae</taxon>
        <taxon>Nostocales</taxon>
        <taxon>Nostocaceae</taxon>
        <taxon>Nostoc</taxon>
        <taxon>Nostoc favosum</taxon>
    </lineage>
</organism>
<dbReference type="Gene3D" id="3.40.50.720">
    <property type="entry name" value="NAD(P)-binding Rossmann-like Domain"/>
    <property type="match status" value="1"/>
</dbReference>